<organism evidence="1 2">
    <name type="scientific">Shewanella benthica</name>
    <dbReference type="NCBI Taxonomy" id="43661"/>
    <lineage>
        <taxon>Bacteria</taxon>
        <taxon>Pseudomonadati</taxon>
        <taxon>Pseudomonadota</taxon>
        <taxon>Gammaproteobacteria</taxon>
        <taxon>Alteromonadales</taxon>
        <taxon>Shewanellaceae</taxon>
        <taxon>Shewanella</taxon>
    </lineage>
</organism>
<protein>
    <submittedName>
        <fullName evidence="1">Uncharacterized protein</fullName>
    </submittedName>
</protein>
<evidence type="ECO:0000313" key="1">
    <source>
        <dbReference type="EMBL" id="SQH77696.1"/>
    </source>
</evidence>
<name>A0A330M5C2_9GAMM</name>
<sequence>MIEWVIVFFCDLDQVYSVVDATLDGLRQHSDSDLNICSRSWPDKARNSGGEMGLK</sequence>
<dbReference type="AlphaFoldDB" id="A0A330M5C2"/>
<proteinExistence type="predicted"/>
<evidence type="ECO:0000313" key="2">
    <source>
        <dbReference type="Proteomes" id="UP000250123"/>
    </source>
</evidence>
<accession>A0A330M5C2</accession>
<reference evidence="2" key="1">
    <citation type="submission" date="2018-06" db="EMBL/GenBank/DDBJ databases">
        <authorList>
            <person name="Cea G.-C."/>
            <person name="William W."/>
        </authorList>
    </citation>
    <scope>NUCLEOTIDE SEQUENCE [LARGE SCALE GENOMIC DNA]</scope>
    <source>
        <strain evidence="2">DB21MT-2</strain>
    </source>
</reference>
<dbReference type="EMBL" id="LS483452">
    <property type="protein sequence ID" value="SQH77696.1"/>
    <property type="molecule type" value="Genomic_DNA"/>
</dbReference>
<dbReference type="Proteomes" id="UP000250123">
    <property type="component" value="Chromosome SHEWBE"/>
</dbReference>
<gene>
    <name evidence="1" type="ORF">SHEWBE_3733</name>
</gene>
<dbReference type="KEGG" id="sbk:SHEWBE_3733"/>